<feature type="non-terminal residue" evidence="3">
    <location>
        <position position="1"/>
    </location>
</feature>
<sequence length="103" mass="11529">STQRRLLIRPPDPIKPVGLRGDAAGEHPYEVFPSRPYSPRCCLSRRRPLPSCLRSIIQTLVFDCPVACRANESLKQHGLSGQHAVSKEELRLEAVEGQVTKKE</sequence>
<evidence type="ECO:0000256" key="1">
    <source>
        <dbReference type="SAM" id="MobiDB-lite"/>
    </source>
</evidence>
<evidence type="ECO:0000313" key="3">
    <source>
        <dbReference type="EMBL" id="JAT55614.1"/>
    </source>
</evidence>
<reference evidence="3" key="1">
    <citation type="submission" date="2015-07" db="EMBL/GenBank/DDBJ databases">
        <title>Transcriptome Assembly of Anthurium amnicola.</title>
        <authorList>
            <person name="Suzuki J."/>
        </authorList>
    </citation>
    <scope>NUCLEOTIDE SEQUENCE</scope>
</reference>
<proteinExistence type="predicted"/>
<accession>A0A1D1YLU1</accession>
<evidence type="ECO:0000313" key="2">
    <source>
        <dbReference type="EMBL" id="JAT47707.1"/>
    </source>
</evidence>
<dbReference type="AlphaFoldDB" id="A0A1D1YLU1"/>
<feature type="region of interest" description="Disordered" evidence="1">
    <location>
        <begin position="1"/>
        <end position="20"/>
    </location>
</feature>
<gene>
    <name evidence="3" type="ORF">g.13903</name>
    <name evidence="2" type="ORF">g.13904</name>
</gene>
<dbReference type="EMBL" id="GDJX01012322">
    <property type="protein sequence ID" value="JAT55614.1"/>
    <property type="molecule type" value="Transcribed_RNA"/>
</dbReference>
<protein>
    <submittedName>
        <fullName evidence="3">Uncharacterized protein</fullName>
    </submittedName>
</protein>
<organism evidence="3">
    <name type="scientific">Anthurium amnicola</name>
    <dbReference type="NCBI Taxonomy" id="1678845"/>
    <lineage>
        <taxon>Eukaryota</taxon>
        <taxon>Viridiplantae</taxon>
        <taxon>Streptophyta</taxon>
        <taxon>Embryophyta</taxon>
        <taxon>Tracheophyta</taxon>
        <taxon>Spermatophyta</taxon>
        <taxon>Magnoliopsida</taxon>
        <taxon>Liliopsida</taxon>
        <taxon>Araceae</taxon>
        <taxon>Pothoideae</taxon>
        <taxon>Potheae</taxon>
        <taxon>Anthurium</taxon>
    </lineage>
</organism>
<dbReference type="EMBL" id="GDJX01020229">
    <property type="protein sequence ID" value="JAT47707.1"/>
    <property type="molecule type" value="Transcribed_RNA"/>
</dbReference>
<name>A0A1D1YLU1_9ARAE</name>